<accession>A0A913X1B6</accession>
<proteinExistence type="predicted"/>
<feature type="compositionally biased region" description="Basic and acidic residues" evidence="1">
    <location>
        <begin position="158"/>
        <end position="167"/>
    </location>
</feature>
<feature type="compositionally biased region" description="Basic residues" evidence="1">
    <location>
        <begin position="168"/>
        <end position="179"/>
    </location>
</feature>
<evidence type="ECO:0000313" key="3">
    <source>
        <dbReference type="Proteomes" id="UP000887567"/>
    </source>
</evidence>
<dbReference type="GeneID" id="110236183"/>
<dbReference type="RefSeq" id="XP_020897334.1">
    <property type="nucleotide sequence ID" value="XM_021041675.1"/>
</dbReference>
<feature type="region of interest" description="Disordered" evidence="1">
    <location>
        <begin position="62"/>
        <end position="200"/>
    </location>
</feature>
<sequence length="359" mass="40908">MQTDENQAALGLTTASQSSSEEDLTNNNYEIAAQLPKEEKVPAWEDEVRVEKVRLPPIFKAAAERPRNRTVDESNEILRGQKSTQFEPKPKVNVQISEPEIRIKSPQKLRHDESRRSHSPPKKALLSSEEVPHKRATTYTKVKKYSDAALKGSSELQQVERKEEKTEKPKKKRKSRSRSPIKSVIQASKTHEKNTSLNDENTQISKHKEEIIQVTFQTNQMTVRDIESQPKIIGASQKQPDSLVDDIRDMTKMPNNPVGLCLKEGDFVAIKVPSKLYIKGQPCLGKVTTMEDNLGLLTVHYYTGSYEGYWRPMMSRTSPYLRKVPHQSILCKFKLSTEGRMSPITRAKVRKVVDGEEQK</sequence>
<dbReference type="KEGG" id="epa:110236183"/>
<evidence type="ECO:0000313" key="2">
    <source>
        <dbReference type="EnsemblMetazoa" id="XP_020897334.1"/>
    </source>
</evidence>
<keyword evidence="3" id="KW-1185">Reference proteome</keyword>
<evidence type="ECO:0000256" key="1">
    <source>
        <dbReference type="SAM" id="MobiDB-lite"/>
    </source>
</evidence>
<dbReference type="Proteomes" id="UP000887567">
    <property type="component" value="Unplaced"/>
</dbReference>
<feature type="compositionally biased region" description="Basic and acidic residues" evidence="1">
    <location>
        <begin position="62"/>
        <end position="72"/>
    </location>
</feature>
<feature type="compositionally biased region" description="Polar residues" evidence="1">
    <location>
        <begin position="13"/>
        <end position="29"/>
    </location>
</feature>
<organism evidence="2 3">
    <name type="scientific">Exaiptasia diaphana</name>
    <name type="common">Tropical sea anemone</name>
    <name type="synonym">Aiptasia pulchella</name>
    <dbReference type="NCBI Taxonomy" id="2652724"/>
    <lineage>
        <taxon>Eukaryota</taxon>
        <taxon>Metazoa</taxon>
        <taxon>Cnidaria</taxon>
        <taxon>Anthozoa</taxon>
        <taxon>Hexacorallia</taxon>
        <taxon>Actiniaria</taxon>
        <taxon>Aiptasiidae</taxon>
        <taxon>Exaiptasia</taxon>
    </lineage>
</organism>
<dbReference type="EnsemblMetazoa" id="XM_021041675.1">
    <property type="protein sequence ID" value="XP_020897334.1"/>
    <property type="gene ID" value="LOC110236183"/>
</dbReference>
<dbReference type="AlphaFoldDB" id="A0A913X1B6"/>
<dbReference type="OrthoDB" id="2021138at2759"/>
<reference evidence="2" key="1">
    <citation type="submission" date="2022-11" db="UniProtKB">
        <authorList>
            <consortium name="EnsemblMetazoa"/>
        </authorList>
    </citation>
    <scope>IDENTIFICATION</scope>
</reference>
<feature type="region of interest" description="Disordered" evidence="1">
    <location>
        <begin position="1"/>
        <end position="37"/>
    </location>
</feature>
<protein>
    <submittedName>
        <fullName evidence="2">Uncharacterized protein</fullName>
    </submittedName>
</protein>
<feature type="compositionally biased region" description="Basic and acidic residues" evidence="1">
    <location>
        <begin position="99"/>
        <end position="116"/>
    </location>
</feature>
<name>A0A913X1B6_EXADI</name>